<keyword evidence="1" id="KW-0732">Signal</keyword>
<reference evidence="2 3" key="1">
    <citation type="submission" date="2024-09" db="EMBL/GenBank/DDBJ databases">
        <authorList>
            <person name="Lee S.D."/>
        </authorList>
    </citation>
    <scope>NUCLEOTIDE SEQUENCE [LARGE SCALE GENOMIC DNA]</scope>
    <source>
        <strain evidence="2 3">N8-3</strain>
    </source>
</reference>
<accession>A0ABV6VNQ4</accession>
<evidence type="ECO:0000313" key="3">
    <source>
        <dbReference type="Proteomes" id="UP001592531"/>
    </source>
</evidence>
<protein>
    <submittedName>
        <fullName evidence="2">Uncharacterized protein</fullName>
    </submittedName>
</protein>
<gene>
    <name evidence="2" type="ORF">ACEZDE_00890</name>
</gene>
<comment type="caution">
    <text evidence="2">The sequence shown here is derived from an EMBL/GenBank/DDBJ whole genome shotgun (WGS) entry which is preliminary data.</text>
</comment>
<feature type="signal peptide" evidence="1">
    <location>
        <begin position="1"/>
        <end position="43"/>
    </location>
</feature>
<sequence length="237" mass="24189">MMNLNQHRRAAATRTGLGRKAVRIGLLAGVGLTAVATAATAQAAGPGSTAGTGHGVAIASDSAHALAVPGQRTRFDDSFTVHQEGSVFAAAFHNQAEADSVGCTAAKPCRSVALSFQIVTMAGENIHLNAVNTSNAANRHCDGCQTLAGAYQFIVSTPRPFTLSGAQLRQLADIHRRLDALGRSTAPIATVKAQADALAAQVTALLDTAAAHAPKGPGVDALGVTAPHVTVHRMYTS</sequence>
<proteinExistence type="predicted"/>
<dbReference type="Proteomes" id="UP001592531">
    <property type="component" value="Unassembled WGS sequence"/>
</dbReference>
<organism evidence="2 3">
    <name type="scientific">Streptacidiphilus cavernicola</name>
    <dbReference type="NCBI Taxonomy" id="3342716"/>
    <lineage>
        <taxon>Bacteria</taxon>
        <taxon>Bacillati</taxon>
        <taxon>Actinomycetota</taxon>
        <taxon>Actinomycetes</taxon>
        <taxon>Kitasatosporales</taxon>
        <taxon>Streptomycetaceae</taxon>
        <taxon>Streptacidiphilus</taxon>
    </lineage>
</organism>
<feature type="chain" id="PRO_5046948822" evidence="1">
    <location>
        <begin position="44"/>
        <end position="237"/>
    </location>
</feature>
<dbReference type="RefSeq" id="WP_380530507.1">
    <property type="nucleotide sequence ID" value="NZ_JBHFAB010000001.1"/>
</dbReference>
<dbReference type="EMBL" id="JBHFAB010000001">
    <property type="protein sequence ID" value="MFC1415206.1"/>
    <property type="molecule type" value="Genomic_DNA"/>
</dbReference>
<name>A0ABV6VNQ4_9ACTN</name>
<keyword evidence="3" id="KW-1185">Reference proteome</keyword>
<evidence type="ECO:0000256" key="1">
    <source>
        <dbReference type="SAM" id="SignalP"/>
    </source>
</evidence>
<evidence type="ECO:0000313" key="2">
    <source>
        <dbReference type="EMBL" id="MFC1415206.1"/>
    </source>
</evidence>